<feature type="compositionally biased region" description="Low complexity" evidence="1">
    <location>
        <begin position="15"/>
        <end position="42"/>
    </location>
</feature>
<keyword evidence="3" id="KW-1185">Reference proteome</keyword>
<comment type="caution">
    <text evidence="2">The sequence shown here is derived from an EMBL/GenBank/DDBJ whole genome shotgun (WGS) entry which is preliminary data.</text>
</comment>
<dbReference type="EMBL" id="LVVM01003417">
    <property type="protein sequence ID" value="OJA14932.1"/>
    <property type="molecule type" value="Genomic_DNA"/>
</dbReference>
<reference evidence="2 3" key="1">
    <citation type="submission" date="2016-03" db="EMBL/GenBank/DDBJ databases">
        <title>Comparative genomics of the ectomycorrhizal sister species Rhizopogon vinicolor and Rhizopogon vesiculosus (Basidiomycota: Boletales) reveals a divergence of the mating type B locus.</title>
        <authorList>
            <person name="Mujic A.B."/>
            <person name="Kuo A."/>
            <person name="Tritt A."/>
            <person name="Lipzen A."/>
            <person name="Chen C."/>
            <person name="Johnson J."/>
            <person name="Sharma A."/>
            <person name="Barry K."/>
            <person name="Grigoriev I.V."/>
            <person name="Spatafora J.W."/>
        </authorList>
    </citation>
    <scope>NUCLEOTIDE SEQUENCE [LARGE SCALE GENOMIC DNA]</scope>
    <source>
        <strain evidence="2 3">AM-OR11-056</strain>
    </source>
</reference>
<dbReference type="Proteomes" id="UP000183567">
    <property type="component" value="Unassembled WGS sequence"/>
</dbReference>
<dbReference type="STRING" id="180088.A0A1J8QTD2"/>
<evidence type="ECO:0000313" key="2">
    <source>
        <dbReference type="EMBL" id="OJA14932.1"/>
    </source>
</evidence>
<evidence type="ECO:0000313" key="3">
    <source>
        <dbReference type="Proteomes" id="UP000183567"/>
    </source>
</evidence>
<evidence type="ECO:0000256" key="1">
    <source>
        <dbReference type="SAM" id="MobiDB-lite"/>
    </source>
</evidence>
<organism evidence="2 3">
    <name type="scientific">Rhizopogon vesiculosus</name>
    <dbReference type="NCBI Taxonomy" id="180088"/>
    <lineage>
        <taxon>Eukaryota</taxon>
        <taxon>Fungi</taxon>
        <taxon>Dikarya</taxon>
        <taxon>Basidiomycota</taxon>
        <taxon>Agaricomycotina</taxon>
        <taxon>Agaricomycetes</taxon>
        <taxon>Agaricomycetidae</taxon>
        <taxon>Boletales</taxon>
        <taxon>Suillineae</taxon>
        <taxon>Rhizopogonaceae</taxon>
        <taxon>Rhizopogon</taxon>
    </lineage>
</organism>
<sequence>MTRHHSHLIAISEVPSASPSSSSPTRASSPTPSSSSSSSSYSFYTPRRRLNMTNNRNAVVEQLDGTKPPVLTAGLITPEIARAWEQACRQFFLQKKVPEEEQVKHIAWGMHDPRLQDWYLTEQDVIDNLSFDEYMLQLQTKWLEADWQGKVRNCLLGAQQGMRNFYEWAVELQSINALLCDDPSHLSLLQLHEKVNEEEDFYKWLELVKRLDEKLQKTVMRQQQVWENYACMRGYRTSSKPSNQSSSKMESTKSYNTMNTQLHSLTTAERELLKEHTGCFKCRKFYVAHRSADCPDGFPLGEGYKMLTECDALRARSISKKTISTPAGSAVNVVMPSSAVY</sequence>
<accession>A0A1J8QTD2</accession>
<name>A0A1J8QTD2_9AGAM</name>
<proteinExistence type="predicted"/>
<protein>
    <submittedName>
        <fullName evidence="2">Uncharacterized protein</fullName>
    </submittedName>
</protein>
<dbReference type="OrthoDB" id="2666339at2759"/>
<feature type="region of interest" description="Disordered" evidence="1">
    <location>
        <begin position="1"/>
        <end position="42"/>
    </location>
</feature>
<dbReference type="AlphaFoldDB" id="A0A1J8QTD2"/>
<gene>
    <name evidence="2" type="ORF">AZE42_12832</name>
</gene>